<sequence length="408" mass="44763">MEGATEASSASAGAAAPSAATATTSAAVTVSGSSAVVVGAAGATSVAASSAVSTSSSSGSASPTTVIGAPAANVTVDTSVAAAAMCVLHDAGRINAGTEDSSSGGGSNPHSPLTMDDDRQQQRRDRSNGNARDRTWRRIIHRELRDELINAMYGIPSCKSYSVSLGSKMCAICIQYLQKLERRIQSLRSQPSHCEQLHSAHMESAQALLESAQAQLQRLQRRQQEARLSHPPSTHCHHSSRCHPHRSMSSRRSRRHASSHRALPASSPSQSPRGATSSDHASRDERYFRRLRLMKIKYRDEVALVFRELCRVNTVIQHSASLRRHESNNLGDFLANLKKIIYLLEQQPDEMNGMIPARKRTIEYLDVVESHIQRKVLPILYRLRHTYSTILRPIVLNYLKNSARFSRR</sequence>
<dbReference type="VEuPathDB" id="FungiDB:PYU1_G005688"/>
<feature type="compositionally biased region" description="Low complexity" evidence="1">
    <location>
        <begin position="260"/>
        <end position="269"/>
    </location>
</feature>
<feature type="region of interest" description="Disordered" evidence="1">
    <location>
        <begin position="96"/>
        <end position="132"/>
    </location>
</feature>
<feature type="region of interest" description="Disordered" evidence="1">
    <location>
        <begin position="216"/>
        <end position="282"/>
    </location>
</feature>
<reference evidence="2" key="3">
    <citation type="submission" date="2015-02" db="UniProtKB">
        <authorList>
            <consortium name="EnsemblProtists"/>
        </authorList>
    </citation>
    <scope>IDENTIFICATION</scope>
    <source>
        <strain evidence="2">DAOM BR144</strain>
    </source>
</reference>
<evidence type="ECO:0000313" key="3">
    <source>
        <dbReference type="Proteomes" id="UP000019132"/>
    </source>
</evidence>
<dbReference type="EMBL" id="GL376573">
    <property type="status" value="NOT_ANNOTATED_CDS"/>
    <property type="molecule type" value="Genomic_DNA"/>
</dbReference>
<dbReference type="EnsemblProtists" id="PYU1_T005699">
    <property type="protein sequence ID" value="PYU1_T005699"/>
    <property type="gene ID" value="PYU1_G005688"/>
</dbReference>
<dbReference type="InParanoid" id="K3WL57"/>
<protein>
    <submittedName>
        <fullName evidence="2">Uncharacterized protein</fullName>
    </submittedName>
</protein>
<name>K3WL57_GLOUD</name>
<dbReference type="eggNOG" id="ENOG502QV1W">
    <property type="taxonomic scope" value="Eukaryota"/>
</dbReference>
<organism evidence="2 3">
    <name type="scientific">Globisporangium ultimum (strain ATCC 200006 / CBS 805.95 / DAOM BR144)</name>
    <name type="common">Pythium ultimum</name>
    <dbReference type="NCBI Taxonomy" id="431595"/>
    <lineage>
        <taxon>Eukaryota</taxon>
        <taxon>Sar</taxon>
        <taxon>Stramenopiles</taxon>
        <taxon>Oomycota</taxon>
        <taxon>Peronosporomycetes</taxon>
        <taxon>Pythiales</taxon>
        <taxon>Pythiaceae</taxon>
        <taxon>Globisporangium</taxon>
    </lineage>
</organism>
<dbReference type="Proteomes" id="UP000019132">
    <property type="component" value="Unassembled WGS sequence"/>
</dbReference>
<keyword evidence="3" id="KW-1185">Reference proteome</keyword>
<proteinExistence type="predicted"/>
<accession>K3WL57</accession>
<reference evidence="3" key="1">
    <citation type="journal article" date="2010" name="Genome Biol.">
        <title>Genome sequence of the necrotrophic plant pathogen Pythium ultimum reveals original pathogenicity mechanisms and effector repertoire.</title>
        <authorList>
            <person name="Levesque C.A."/>
            <person name="Brouwer H."/>
            <person name="Cano L."/>
            <person name="Hamilton J.P."/>
            <person name="Holt C."/>
            <person name="Huitema E."/>
            <person name="Raffaele S."/>
            <person name="Robideau G.P."/>
            <person name="Thines M."/>
            <person name="Win J."/>
            <person name="Zerillo M.M."/>
            <person name="Beakes G.W."/>
            <person name="Boore J.L."/>
            <person name="Busam D."/>
            <person name="Dumas B."/>
            <person name="Ferriera S."/>
            <person name="Fuerstenberg S.I."/>
            <person name="Gachon C.M."/>
            <person name="Gaulin E."/>
            <person name="Govers F."/>
            <person name="Grenville-Briggs L."/>
            <person name="Horner N."/>
            <person name="Hostetler J."/>
            <person name="Jiang R.H."/>
            <person name="Johnson J."/>
            <person name="Krajaejun T."/>
            <person name="Lin H."/>
            <person name="Meijer H.J."/>
            <person name="Moore B."/>
            <person name="Morris P."/>
            <person name="Phuntmart V."/>
            <person name="Puiu D."/>
            <person name="Shetty J."/>
            <person name="Stajich J.E."/>
            <person name="Tripathy S."/>
            <person name="Wawra S."/>
            <person name="van West P."/>
            <person name="Whitty B.R."/>
            <person name="Coutinho P.M."/>
            <person name="Henrissat B."/>
            <person name="Martin F."/>
            <person name="Thomas P.D."/>
            <person name="Tyler B.M."/>
            <person name="De Vries R.P."/>
            <person name="Kamoun S."/>
            <person name="Yandell M."/>
            <person name="Tisserat N."/>
            <person name="Buell C.R."/>
        </authorList>
    </citation>
    <scope>NUCLEOTIDE SEQUENCE</scope>
    <source>
        <strain evidence="3">DAOM:BR144</strain>
    </source>
</reference>
<reference evidence="3" key="2">
    <citation type="submission" date="2010-04" db="EMBL/GenBank/DDBJ databases">
        <authorList>
            <person name="Buell R."/>
            <person name="Hamilton J."/>
            <person name="Hostetler J."/>
        </authorList>
    </citation>
    <scope>NUCLEOTIDE SEQUENCE [LARGE SCALE GENOMIC DNA]</scope>
    <source>
        <strain evidence="3">DAOM:BR144</strain>
    </source>
</reference>
<feature type="compositionally biased region" description="Polar residues" evidence="1">
    <location>
        <begin position="270"/>
        <end position="279"/>
    </location>
</feature>
<feature type="compositionally biased region" description="Basic residues" evidence="1">
    <location>
        <begin position="235"/>
        <end position="259"/>
    </location>
</feature>
<dbReference type="HOGENOM" id="CLU_053437_1_0_1"/>
<feature type="compositionally biased region" description="Basic and acidic residues" evidence="1">
    <location>
        <begin position="116"/>
        <end position="132"/>
    </location>
</feature>
<evidence type="ECO:0000256" key="1">
    <source>
        <dbReference type="SAM" id="MobiDB-lite"/>
    </source>
</evidence>
<dbReference type="AlphaFoldDB" id="K3WL57"/>
<evidence type="ECO:0000313" key="2">
    <source>
        <dbReference type="EnsemblProtists" id="PYU1_T005699"/>
    </source>
</evidence>